<organism evidence="3 4">
    <name type="scientific">Niabella yanshanensis</name>
    <dbReference type="NCBI Taxonomy" id="577386"/>
    <lineage>
        <taxon>Bacteria</taxon>
        <taxon>Pseudomonadati</taxon>
        <taxon>Bacteroidota</taxon>
        <taxon>Chitinophagia</taxon>
        <taxon>Chitinophagales</taxon>
        <taxon>Chitinophagaceae</taxon>
        <taxon>Niabella</taxon>
    </lineage>
</organism>
<keyword evidence="3" id="KW-0547">Nucleotide-binding</keyword>
<sequence>MIAQTLIAEVLDTQNEFWLQKDTSVPREKSAAIKVYAGFASIITGIRRCGKSTLLRQLLSTVSGNTIFLNFEDPRLTGFERDDFRRLDLELKNRKTKNLFFDEIQMLDNWELYVRQKLDEGFNVIVTGSNATLLSKEMGTKLTGRHLSGELFPFSFSEYLKFNKKRNSEKALLAYLKDGGFPEFLKLKNPQILQQLLDDILLRDIAVRYAVRDVGSLRKLAVYLVSHIGKPISATKLKDTLNIKATSTVLEYFSYMEDAYLVQFVSKFSYSLQVQIRNPKKVYAIDLGLFTHNSITFSDENGRRLENLVYLHYRRQGKEITYFSEKKECDFIISEKGKVKSAVQVCYEITQDNLQREIDGLMEALRFLKLKKGSIITLKQSDVYHVDGKEIELIPVSQLLLELT</sequence>
<evidence type="ECO:0000313" key="4">
    <source>
        <dbReference type="Proteomes" id="UP001325680"/>
    </source>
</evidence>
<evidence type="ECO:0000313" key="3">
    <source>
        <dbReference type="EMBL" id="WQD37243.1"/>
    </source>
</evidence>
<evidence type="ECO:0000259" key="2">
    <source>
        <dbReference type="Pfam" id="PF13635"/>
    </source>
</evidence>
<reference evidence="3 4" key="1">
    <citation type="submission" date="2023-12" db="EMBL/GenBank/DDBJ databases">
        <title>Genome sequencing and assembly of bacterial species from a model synthetic community.</title>
        <authorList>
            <person name="Hogle S.L."/>
        </authorList>
    </citation>
    <scope>NUCLEOTIDE SEQUENCE [LARGE SCALE GENOMIC DNA]</scope>
    <source>
        <strain evidence="3 4">HAMBI_3031</strain>
    </source>
</reference>
<evidence type="ECO:0000259" key="1">
    <source>
        <dbReference type="Pfam" id="PF13173"/>
    </source>
</evidence>
<dbReference type="Pfam" id="PF13635">
    <property type="entry name" value="DUF4143"/>
    <property type="match status" value="1"/>
</dbReference>
<dbReference type="PANTHER" id="PTHR33295">
    <property type="entry name" value="ATPASE"/>
    <property type="match status" value="1"/>
</dbReference>
<dbReference type="GO" id="GO:0005524">
    <property type="term" value="F:ATP binding"/>
    <property type="evidence" value="ECO:0007669"/>
    <property type="project" value="UniProtKB-KW"/>
</dbReference>
<dbReference type="Pfam" id="PF13173">
    <property type="entry name" value="AAA_14"/>
    <property type="match status" value="1"/>
</dbReference>
<accession>A0ABZ0W3N9</accession>
<dbReference type="PANTHER" id="PTHR33295:SF8">
    <property type="entry name" value="AAA+ ATPASE DOMAIN-CONTAINING PROTEIN"/>
    <property type="match status" value="1"/>
</dbReference>
<feature type="domain" description="AAA" evidence="1">
    <location>
        <begin position="41"/>
        <end position="160"/>
    </location>
</feature>
<protein>
    <submittedName>
        <fullName evidence="3">ATP-binding protein</fullName>
    </submittedName>
</protein>
<dbReference type="InterPro" id="IPR041682">
    <property type="entry name" value="AAA_14"/>
</dbReference>
<proteinExistence type="predicted"/>
<dbReference type="InterPro" id="IPR027417">
    <property type="entry name" value="P-loop_NTPase"/>
</dbReference>
<name>A0ABZ0W3N9_9BACT</name>
<dbReference type="SUPFAM" id="SSF52540">
    <property type="entry name" value="P-loop containing nucleoside triphosphate hydrolases"/>
    <property type="match status" value="1"/>
</dbReference>
<keyword evidence="3" id="KW-0067">ATP-binding</keyword>
<keyword evidence="4" id="KW-1185">Reference proteome</keyword>
<feature type="domain" description="DUF4143" evidence="2">
    <location>
        <begin position="203"/>
        <end position="347"/>
    </location>
</feature>
<dbReference type="EMBL" id="CP139960">
    <property type="protein sequence ID" value="WQD37243.1"/>
    <property type="molecule type" value="Genomic_DNA"/>
</dbReference>
<dbReference type="RefSeq" id="WP_114792274.1">
    <property type="nucleotide sequence ID" value="NZ_CP139960.1"/>
</dbReference>
<dbReference type="Proteomes" id="UP001325680">
    <property type="component" value="Chromosome"/>
</dbReference>
<gene>
    <name evidence="3" type="ORF">U0035_16360</name>
</gene>
<dbReference type="InterPro" id="IPR025420">
    <property type="entry name" value="DUF4143"/>
</dbReference>